<dbReference type="FunFam" id="3.40.309.10:FF:000009">
    <property type="entry name" value="Aldehyde dehydrogenase A"/>
    <property type="match status" value="1"/>
</dbReference>
<dbReference type="EMBL" id="UGGT01000001">
    <property type="protein sequence ID" value="STO21075.1"/>
    <property type="molecule type" value="Genomic_DNA"/>
</dbReference>
<evidence type="ECO:0000256" key="1">
    <source>
        <dbReference type="ARBA" id="ARBA00009986"/>
    </source>
</evidence>
<evidence type="ECO:0000256" key="3">
    <source>
        <dbReference type="PROSITE-ProRule" id="PRU10007"/>
    </source>
</evidence>
<dbReference type="GeneID" id="93292267"/>
<proteinExistence type="inferred from homology"/>
<dbReference type="InterPro" id="IPR015590">
    <property type="entry name" value="Aldehyde_DH_dom"/>
</dbReference>
<keyword evidence="2 4" id="KW-0560">Oxidoreductase</keyword>
<dbReference type="InterPro" id="IPR016161">
    <property type="entry name" value="Ald_DH/histidinol_DH"/>
</dbReference>
<evidence type="ECO:0000259" key="5">
    <source>
        <dbReference type="Pfam" id="PF00171"/>
    </source>
</evidence>
<evidence type="ECO:0000313" key="7">
    <source>
        <dbReference type="Proteomes" id="UP000254554"/>
    </source>
</evidence>
<dbReference type="EC" id="1.2.1.8" evidence="6"/>
<reference evidence="6 7" key="1">
    <citation type="submission" date="2018-06" db="EMBL/GenBank/DDBJ databases">
        <authorList>
            <consortium name="Pathogen Informatics"/>
            <person name="Doyle S."/>
        </authorList>
    </citation>
    <scope>NUCLEOTIDE SEQUENCE [LARGE SCALE GENOMIC DNA]</scope>
    <source>
        <strain evidence="6 7">NCTC11370</strain>
    </source>
</reference>
<name>A0A377G8D1_9GAMM</name>
<dbReference type="OrthoDB" id="9812625at2"/>
<dbReference type="InterPro" id="IPR016160">
    <property type="entry name" value="Ald_DH_CS_CYS"/>
</dbReference>
<sequence>MTDTLKTYSPIDNSLYLERPFAKDKEIEFALACALKAKKQWANTPLAVRERYCNLAVDVLVANKEEIAWEICWQMGRPIRYAAGEINGLEERARYMISAAKEALAPLTLPAKTGFIRYIKREPLGLAFVIAPWNYPYLTAVNSIIPALMAGNVVLLKHSAQTPLVAERFAQAFKEANLPEGVFQYLDLTHPDTEKVLKHPAINHVAFTGSVAGGGMVERATAGSFLSIGLELGGKDPGYVRFDADIDKAVEALMDGAFFNSGQSCCGIERIYVHKNIYDRFLGKAVSLVMQYKLGRPDDPETTLGPLVRPSAAEFVRAQIQEALTQGAVAHIDPQKFIWDKPGSAYMAPQILTEVNHEMRIMTEETFGPVVGIMPVDSDEEAISLMNDSKYGLTATVFTQDIEAGIAIGEQLDTGTFFINRCDYLDPALAWAGVKHSGRGCTLSSIGYEVLTRPKSFHLKTGD</sequence>
<dbReference type="Gene3D" id="3.40.309.10">
    <property type="entry name" value="Aldehyde Dehydrogenase, Chain A, domain 2"/>
    <property type="match status" value="1"/>
</dbReference>
<dbReference type="AlphaFoldDB" id="A0A377G8D1"/>
<dbReference type="InterPro" id="IPR029510">
    <property type="entry name" value="Ald_DH_CS_GLU"/>
</dbReference>
<protein>
    <submittedName>
        <fullName evidence="6">Betaine aldehyde dehydrogenase</fullName>
        <ecNumber evidence="6">1.2.1.8</ecNumber>
    </submittedName>
</protein>
<accession>A0A377G8D1</accession>
<keyword evidence="7" id="KW-1185">Reference proteome</keyword>
<dbReference type="RefSeq" id="WP_010653355.1">
    <property type="nucleotide sequence ID" value="NZ_UGGT01000001.1"/>
</dbReference>
<dbReference type="InterPro" id="IPR016163">
    <property type="entry name" value="Ald_DH_C"/>
</dbReference>
<dbReference type="PROSITE" id="PS00070">
    <property type="entry name" value="ALDEHYDE_DEHYDR_CYS"/>
    <property type="match status" value="1"/>
</dbReference>
<dbReference type="PANTHER" id="PTHR11699">
    <property type="entry name" value="ALDEHYDE DEHYDROGENASE-RELATED"/>
    <property type="match status" value="1"/>
</dbReference>
<dbReference type="Gene3D" id="3.40.605.10">
    <property type="entry name" value="Aldehyde Dehydrogenase, Chain A, domain 1"/>
    <property type="match status" value="1"/>
</dbReference>
<organism evidence="6 7">
    <name type="scientific">Fluoribacter dumoffii</name>
    <dbReference type="NCBI Taxonomy" id="463"/>
    <lineage>
        <taxon>Bacteria</taxon>
        <taxon>Pseudomonadati</taxon>
        <taxon>Pseudomonadota</taxon>
        <taxon>Gammaproteobacteria</taxon>
        <taxon>Legionellales</taxon>
        <taxon>Legionellaceae</taxon>
        <taxon>Fluoribacter</taxon>
    </lineage>
</organism>
<comment type="similarity">
    <text evidence="1 4">Belongs to the aldehyde dehydrogenase family.</text>
</comment>
<dbReference type="SUPFAM" id="SSF53720">
    <property type="entry name" value="ALDH-like"/>
    <property type="match status" value="1"/>
</dbReference>
<dbReference type="PROSITE" id="PS00687">
    <property type="entry name" value="ALDEHYDE_DEHYDR_GLU"/>
    <property type="match status" value="1"/>
</dbReference>
<dbReference type="Proteomes" id="UP000254554">
    <property type="component" value="Unassembled WGS sequence"/>
</dbReference>
<gene>
    <name evidence="6" type="primary">betB</name>
    <name evidence="6" type="ORF">NCTC11370_01136</name>
</gene>
<dbReference type="InterPro" id="IPR016162">
    <property type="entry name" value="Ald_DH_N"/>
</dbReference>
<feature type="active site" evidence="3">
    <location>
        <position position="231"/>
    </location>
</feature>
<dbReference type="STRING" id="1094715.GCA_000236165_01285"/>
<dbReference type="GO" id="GO:0008802">
    <property type="term" value="F:betaine-aldehyde dehydrogenase (NAD+) activity"/>
    <property type="evidence" value="ECO:0007669"/>
    <property type="project" value="UniProtKB-EC"/>
</dbReference>
<dbReference type="Pfam" id="PF00171">
    <property type="entry name" value="Aldedh"/>
    <property type="match status" value="1"/>
</dbReference>
<evidence type="ECO:0000256" key="2">
    <source>
        <dbReference type="ARBA" id="ARBA00023002"/>
    </source>
</evidence>
<feature type="domain" description="Aldehyde dehydrogenase" evidence="5">
    <location>
        <begin position="4"/>
        <end position="456"/>
    </location>
</feature>
<evidence type="ECO:0000256" key="4">
    <source>
        <dbReference type="RuleBase" id="RU003345"/>
    </source>
</evidence>
<dbReference type="CDD" id="cd07102">
    <property type="entry name" value="ALDH_EDX86601"/>
    <property type="match status" value="1"/>
</dbReference>
<evidence type="ECO:0000313" key="6">
    <source>
        <dbReference type="EMBL" id="STO21075.1"/>
    </source>
</evidence>